<dbReference type="InterPro" id="IPR022463">
    <property type="entry name" value="1-PFruKinase"/>
</dbReference>
<proteinExistence type="inferred from homology"/>
<dbReference type="NCBIfam" id="TIGR03828">
    <property type="entry name" value="pfkB"/>
    <property type="match status" value="1"/>
</dbReference>
<protein>
    <recommendedName>
        <fullName evidence="6">Tagatose-6-phosphate kinase</fullName>
        <ecNumber evidence="6">2.7.1.144</ecNumber>
    </recommendedName>
</protein>
<dbReference type="InterPro" id="IPR029056">
    <property type="entry name" value="Ribokinase-like"/>
</dbReference>
<dbReference type="InterPro" id="IPR011611">
    <property type="entry name" value="PfkB_dom"/>
</dbReference>
<reference evidence="8 9" key="1">
    <citation type="journal article" date="2020" name="Cell Host Microbe">
        <title>Functional and Genomic Variation between Human-Derived Isolates of Lachnospiraceae Reveals Inter- and Intra-Species Diversity.</title>
        <authorList>
            <person name="Sorbara M.T."/>
            <person name="Littmann E.R."/>
            <person name="Fontana E."/>
            <person name="Moody T.U."/>
            <person name="Kohout C.E."/>
            <person name="Gjonbalaj M."/>
            <person name="Eaton V."/>
            <person name="Seok R."/>
            <person name="Leiner I.M."/>
            <person name="Pamer E.G."/>
        </authorList>
    </citation>
    <scope>NUCLEOTIDE SEQUENCE [LARGE SCALE GENOMIC DNA]</scope>
    <source>
        <strain evidence="8 9">MSK.17.74</strain>
    </source>
</reference>
<comment type="similarity">
    <text evidence="1">Belongs to the carbohydrate kinase pfkB family.</text>
</comment>
<dbReference type="InterPro" id="IPR017583">
    <property type="entry name" value="Tagatose/fructose_Pkinase"/>
</dbReference>
<evidence type="ECO:0000256" key="5">
    <source>
        <dbReference type="ARBA" id="ARBA00022840"/>
    </source>
</evidence>
<evidence type="ECO:0000256" key="4">
    <source>
        <dbReference type="ARBA" id="ARBA00022777"/>
    </source>
</evidence>
<evidence type="ECO:0000256" key="3">
    <source>
        <dbReference type="ARBA" id="ARBA00022741"/>
    </source>
</evidence>
<dbReference type="RefSeq" id="WP_173715927.1">
    <property type="nucleotide sequence ID" value="NZ_JAAINN010000005.1"/>
</dbReference>
<evidence type="ECO:0000256" key="6">
    <source>
        <dbReference type="PIRNR" id="PIRNR000535"/>
    </source>
</evidence>
<dbReference type="CDD" id="cd01164">
    <property type="entry name" value="FruK_PfkB_like"/>
    <property type="match status" value="1"/>
</dbReference>
<keyword evidence="4" id="KW-0418">Kinase</keyword>
<dbReference type="GO" id="GO:0008662">
    <property type="term" value="F:1-phosphofructokinase activity"/>
    <property type="evidence" value="ECO:0007669"/>
    <property type="project" value="UniProtKB-EC"/>
</dbReference>
<dbReference type="PANTHER" id="PTHR46566">
    <property type="entry name" value="1-PHOSPHOFRUCTOKINASE-RELATED"/>
    <property type="match status" value="1"/>
</dbReference>
<dbReference type="Proteomes" id="UP001644719">
    <property type="component" value="Unassembled WGS sequence"/>
</dbReference>
<evidence type="ECO:0000259" key="7">
    <source>
        <dbReference type="Pfam" id="PF00294"/>
    </source>
</evidence>
<organism evidence="8 9">
    <name type="scientific">Blautia faecis</name>
    <dbReference type="NCBI Taxonomy" id="871665"/>
    <lineage>
        <taxon>Bacteria</taxon>
        <taxon>Bacillati</taxon>
        <taxon>Bacillota</taxon>
        <taxon>Clostridia</taxon>
        <taxon>Lachnospirales</taxon>
        <taxon>Lachnospiraceae</taxon>
        <taxon>Blautia</taxon>
    </lineage>
</organism>
<dbReference type="PANTHER" id="PTHR46566:SF1">
    <property type="entry name" value="1-PHOSPHOFRUCTOKINASE"/>
    <property type="match status" value="1"/>
</dbReference>
<keyword evidence="2 6" id="KW-0808">Transferase</keyword>
<dbReference type="Gene3D" id="3.40.1190.20">
    <property type="match status" value="1"/>
</dbReference>
<evidence type="ECO:0000313" key="9">
    <source>
        <dbReference type="Proteomes" id="UP001644719"/>
    </source>
</evidence>
<keyword evidence="9" id="KW-1185">Reference proteome</keyword>
<dbReference type="Pfam" id="PF00294">
    <property type="entry name" value="PfkB"/>
    <property type="match status" value="1"/>
</dbReference>
<comment type="caution">
    <text evidence="8">The sequence shown here is derived from an EMBL/GenBank/DDBJ whole genome shotgun (WGS) entry which is preliminary data.</text>
</comment>
<dbReference type="EC" id="2.7.1.144" evidence="6"/>
<feature type="domain" description="Carbohydrate kinase PfkB" evidence="7">
    <location>
        <begin position="18"/>
        <end position="288"/>
    </location>
</feature>
<evidence type="ECO:0000313" key="8">
    <source>
        <dbReference type="EMBL" id="NSG86684.1"/>
    </source>
</evidence>
<gene>
    <name evidence="8" type="primary">pfkB</name>
    <name evidence="8" type="ORF">G5B17_15005</name>
</gene>
<dbReference type="SUPFAM" id="SSF53613">
    <property type="entry name" value="Ribokinase-like"/>
    <property type="match status" value="1"/>
</dbReference>
<dbReference type="NCBIfam" id="TIGR03168">
    <property type="entry name" value="1-PFK"/>
    <property type="match status" value="1"/>
</dbReference>
<sequence>MIYTVTFNPSLDYIVSVENFQLGLTNRTSSEMLLPGGKGINVSTVLMNLGIESTALGFTAGFTGDEIIRRLEEMGVRNGFIQVGEGFSRINLKLKSIDGTEINGQGPKIGTDKVDLLMKQLGELGQGDVLFLSGSIPSSMPDDAYQKIMAMLDGRGVRIAVDATRDLLMKVLPYHPFLIKPNNHELGEIFGVELKDRQSVIPYGKKLQEMGAVNVLISMAGEGAVLIAENGAVYEEPAPKGKLINGVGAGDSMVAGFMAGYMEKQDYEYAFHMGIAAGSASAFSENLATREEIEAVYQQITGKDQEERKK</sequence>
<keyword evidence="5 6" id="KW-0067">ATP-binding</keyword>
<keyword evidence="3 6" id="KW-0547">Nucleotide-binding</keyword>
<dbReference type="PIRSF" id="PIRSF000535">
    <property type="entry name" value="1PFK/6PFK/LacC"/>
    <property type="match status" value="1"/>
</dbReference>
<comment type="pathway">
    <text evidence="6">Carbohydrate metabolism; D-tagatose 6-phosphate degradation; D-glyceraldehyde 3-phosphate and glycerone phosphate from D-tagatose 6-phosphate: step 1/2.</text>
</comment>
<comment type="catalytic activity">
    <reaction evidence="6">
        <text>D-tagatofuranose 6-phosphate + ATP = D-tagatofuranose 1,6-bisphosphate + ADP + H(+)</text>
        <dbReference type="Rhea" id="RHEA:12420"/>
        <dbReference type="ChEBI" id="CHEBI:15378"/>
        <dbReference type="ChEBI" id="CHEBI:30616"/>
        <dbReference type="ChEBI" id="CHEBI:58694"/>
        <dbReference type="ChEBI" id="CHEBI:58695"/>
        <dbReference type="ChEBI" id="CHEBI:456216"/>
        <dbReference type="EC" id="2.7.1.144"/>
    </reaction>
</comment>
<evidence type="ECO:0000256" key="1">
    <source>
        <dbReference type="ARBA" id="ARBA00005380"/>
    </source>
</evidence>
<name>A0ABX2H918_9FIRM</name>
<evidence type="ECO:0000256" key="2">
    <source>
        <dbReference type="ARBA" id="ARBA00022679"/>
    </source>
</evidence>
<dbReference type="EMBL" id="JAAITS010000047">
    <property type="protein sequence ID" value="NSG86684.1"/>
    <property type="molecule type" value="Genomic_DNA"/>
</dbReference>
<comment type="similarity">
    <text evidence="6">Belongs to the carbohydrate kinase PfkB family. LacC subfamily.</text>
</comment>
<accession>A0ABX2H918</accession>
<keyword evidence="6" id="KW-0423">Lactose metabolism</keyword>